<evidence type="ECO:0000256" key="1">
    <source>
        <dbReference type="SAM" id="MobiDB-lite"/>
    </source>
</evidence>
<accession>A0A5E4NGK4</accession>
<dbReference type="GO" id="GO:0000932">
    <property type="term" value="C:P-body"/>
    <property type="evidence" value="ECO:0007669"/>
    <property type="project" value="TreeGrafter"/>
</dbReference>
<feature type="region of interest" description="Disordered" evidence="1">
    <location>
        <begin position="374"/>
        <end position="403"/>
    </location>
</feature>
<dbReference type="Gene3D" id="1.25.40.180">
    <property type="match status" value="2"/>
</dbReference>
<feature type="region of interest" description="Disordered" evidence="1">
    <location>
        <begin position="526"/>
        <end position="572"/>
    </location>
</feature>
<name>A0A5E4NGK4_9HEMI</name>
<evidence type="ECO:0000313" key="5">
    <source>
        <dbReference type="Proteomes" id="UP000325440"/>
    </source>
</evidence>
<dbReference type="GO" id="GO:0000288">
    <property type="term" value="P:nuclear-transcribed mRNA catabolic process, deadenylation-dependent decay"/>
    <property type="evidence" value="ECO:0007669"/>
    <property type="project" value="TreeGrafter"/>
</dbReference>
<dbReference type="OrthoDB" id="1933107at2759"/>
<feature type="compositionally biased region" description="Polar residues" evidence="1">
    <location>
        <begin position="706"/>
        <end position="757"/>
    </location>
</feature>
<organism evidence="4 5">
    <name type="scientific">Cinara cedri</name>
    <dbReference type="NCBI Taxonomy" id="506608"/>
    <lineage>
        <taxon>Eukaryota</taxon>
        <taxon>Metazoa</taxon>
        <taxon>Ecdysozoa</taxon>
        <taxon>Arthropoda</taxon>
        <taxon>Hexapoda</taxon>
        <taxon>Insecta</taxon>
        <taxon>Pterygota</taxon>
        <taxon>Neoptera</taxon>
        <taxon>Paraneoptera</taxon>
        <taxon>Hemiptera</taxon>
        <taxon>Sternorrhyncha</taxon>
        <taxon>Aphidomorpha</taxon>
        <taxon>Aphidoidea</taxon>
        <taxon>Aphididae</taxon>
        <taxon>Lachninae</taxon>
        <taxon>Cinara</taxon>
    </lineage>
</organism>
<feature type="compositionally biased region" description="Polar residues" evidence="1">
    <location>
        <begin position="381"/>
        <end position="403"/>
    </location>
</feature>
<keyword evidence="5" id="KW-1185">Reference proteome</keyword>
<dbReference type="GO" id="GO:0030015">
    <property type="term" value="C:CCR4-NOT core complex"/>
    <property type="evidence" value="ECO:0007669"/>
    <property type="project" value="InterPro"/>
</dbReference>
<dbReference type="AlphaFoldDB" id="A0A5E4NGK4"/>
<feature type="region of interest" description="Disordered" evidence="1">
    <location>
        <begin position="232"/>
        <end position="257"/>
    </location>
</feature>
<feature type="region of interest" description="Disordered" evidence="1">
    <location>
        <begin position="488"/>
        <end position="507"/>
    </location>
</feature>
<feature type="transmembrane region" description="Helical" evidence="2">
    <location>
        <begin position="17"/>
        <end position="41"/>
    </location>
</feature>
<feature type="domain" description="CCR4-NOT transcription complex subunit 1 CAF1-binding" evidence="3">
    <location>
        <begin position="858"/>
        <end position="1006"/>
    </location>
</feature>
<dbReference type="Pfam" id="PF16415">
    <property type="entry name" value="CNOT1_CAF1_bind"/>
    <property type="match status" value="2"/>
</dbReference>
<keyword evidence="2" id="KW-0812">Transmembrane</keyword>
<dbReference type="PANTHER" id="PTHR13162">
    <property type="entry name" value="CCR4-NOT TRANSCRIPTION COMPLEX"/>
    <property type="match status" value="1"/>
</dbReference>
<dbReference type="GO" id="GO:0060090">
    <property type="term" value="F:molecular adaptor activity"/>
    <property type="evidence" value="ECO:0007669"/>
    <property type="project" value="TreeGrafter"/>
</dbReference>
<dbReference type="InterPro" id="IPR040398">
    <property type="entry name" value="Not1"/>
</dbReference>
<feature type="domain" description="CCR4-NOT transcription complex subunit 1 CAF1-binding" evidence="3">
    <location>
        <begin position="765"/>
        <end position="850"/>
    </location>
</feature>
<keyword evidence="2" id="KW-1133">Transmembrane helix</keyword>
<evidence type="ECO:0000313" key="4">
    <source>
        <dbReference type="EMBL" id="VVC41713.1"/>
    </source>
</evidence>
<feature type="region of interest" description="Disordered" evidence="1">
    <location>
        <begin position="678"/>
        <end position="757"/>
    </location>
</feature>
<dbReference type="Proteomes" id="UP000325440">
    <property type="component" value="Unassembled WGS sequence"/>
</dbReference>
<evidence type="ECO:0000256" key="2">
    <source>
        <dbReference type="SAM" id="Phobius"/>
    </source>
</evidence>
<feature type="compositionally biased region" description="Polar residues" evidence="1">
    <location>
        <begin position="234"/>
        <end position="257"/>
    </location>
</feature>
<gene>
    <name evidence="4" type="ORF">CINCED_3A017607</name>
</gene>
<feature type="region of interest" description="Disordered" evidence="1">
    <location>
        <begin position="114"/>
        <end position="149"/>
    </location>
</feature>
<protein>
    <submittedName>
        <fullName evidence="4">CCR4-NOT transcription complex subunit 1, CAF1-binding domain</fullName>
    </submittedName>
</protein>
<proteinExistence type="predicted"/>
<dbReference type="PANTHER" id="PTHR13162:SF8">
    <property type="entry name" value="CCR4-NOT TRANSCRIPTION COMPLEX SUBUNIT 1"/>
    <property type="match status" value="1"/>
</dbReference>
<evidence type="ECO:0000259" key="3">
    <source>
        <dbReference type="Pfam" id="PF16415"/>
    </source>
</evidence>
<feature type="compositionally biased region" description="Polar residues" evidence="1">
    <location>
        <begin position="526"/>
        <end position="536"/>
    </location>
</feature>
<dbReference type="GO" id="GO:0017148">
    <property type="term" value="P:negative regulation of translation"/>
    <property type="evidence" value="ECO:0007669"/>
    <property type="project" value="InterPro"/>
</dbReference>
<keyword evidence="2" id="KW-0472">Membrane</keyword>
<sequence>MTSATVRLFCHIAEINLWFLSLVVMTLRSAVELIQFVIMLIRAFIRNVEPEAAILGKSKVATANPPETLFPDATVGSLPTDTTTQRIVPPVKTQSITKTSRSTTMTGISHLNATVVPGKTDGTTQRILPPANTQSPIRTDPPRSTTMTGKSHLNATVVLSKTDSTTQCNLPPAKIQPITNSSASVTLTETTYPTATTQHILPPAKTQPVTISSRSTTMTGISHLNAAVVPGKTDGTTQRVIPPANTQSPIRTDPPTSVTLTETTYPTATTQHILPPAKTQPVTISSIGTTTMTGKSHLNATVVPGKTDGTTQRLIPPANTQSPIGTDPPTSVTLTETTYPTATTQHILPPAKTQPVTISSRSTTMTGISHLNATVVPGKTDGTTQRILPPANTQSPIRTDPPTSVTLTETTAFLRNVETEAAILDKSKVATITPPTTLFPDATVGPRPTDSTTQRILPPAKIQPVTNSSRSTTMTGISRLNATVLPSKTDSTTQCNLPPVKTQPITNSSIGSATITETTYPNATVGPSSTGCNTQRILPPANIKSPVSTDPPRCTTMTGKSHMSATVVPSKTYSTTQRILPTVKTQPITNSSSKADGTTQRIIPLVNTQSPIGTDPPRSATITETTYPNATVGPSSTGCNTQLILPPANTKSPVSTDPPRSTIMTGISRLNASVVPVKTDSTTQRIIPPANTKSPIGTDPPKVGSANMTETSYPNATVGPSSTGSNTQSILPPANTKSPVSTDPPSVNVSSSQKPNTAATVKSIKRCKETIHIIFKMMNEHNLQTKCNEVKNIIVETEEKCIPWLARYIVTSYINIKSNYRTNIYLNFLNSLNSETLIQLITLETETSIKKSKSGRVILNSLKNDKLTELITLETETNIKALLSRGELSSVCRKTLINLRSWYVMMTLAKKKPISTTSEDSTTSLIMAYQGGEGKLMYTLPLVTGILETCAYNAVFNTISPWTLDVLYFLNELYCQPDLKFKFQFEMEILFKKLKFELEENRLSEIQPTQEVVNLESANKYISRDVLLIESVMAVLELGKISDRRSKRHEIYTENIYLTFIDLVKNFNTFETFSGALFKRYTPCRHINDTPLLYSDPNLKMEYLVNGLTEIENYEPFENQKLIVISPQK</sequence>
<dbReference type="InterPro" id="IPR032191">
    <property type="entry name" value="CNOT1_CAF1_bind"/>
</dbReference>
<reference evidence="4 5" key="1">
    <citation type="submission" date="2019-08" db="EMBL/GenBank/DDBJ databases">
        <authorList>
            <person name="Alioto T."/>
            <person name="Alioto T."/>
            <person name="Gomez Garrido J."/>
        </authorList>
    </citation>
    <scope>NUCLEOTIDE SEQUENCE [LARGE SCALE GENOMIC DNA]</scope>
</reference>
<dbReference type="EMBL" id="CABPRJ010001924">
    <property type="protein sequence ID" value="VVC41713.1"/>
    <property type="molecule type" value="Genomic_DNA"/>
</dbReference>
<feature type="compositionally biased region" description="Polar residues" evidence="1">
    <location>
        <begin position="555"/>
        <end position="572"/>
    </location>
</feature>
<feature type="compositionally biased region" description="Polar residues" evidence="1">
    <location>
        <begin position="121"/>
        <end position="149"/>
    </location>
</feature>
<feature type="compositionally biased region" description="Polar residues" evidence="1">
    <location>
        <begin position="679"/>
        <end position="695"/>
    </location>
</feature>